<evidence type="ECO:0000256" key="5">
    <source>
        <dbReference type="ARBA" id="ARBA00022960"/>
    </source>
</evidence>
<protein>
    <submittedName>
        <fullName evidence="12">Mur ligase family protein</fullName>
    </submittedName>
</protein>
<dbReference type="Gene3D" id="3.40.1190.10">
    <property type="entry name" value="Mur-like, catalytic domain"/>
    <property type="match status" value="1"/>
</dbReference>
<organism evidence="12 13">
    <name type="scientific">Algivirga pacifica</name>
    <dbReference type="NCBI Taxonomy" id="1162670"/>
    <lineage>
        <taxon>Bacteria</taxon>
        <taxon>Pseudomonadati</taxon>
        <taxon>Bacteroidota</taxon>
        <taxon>Cytophagia</taxon>
        <taxon>Cytophagales</taxon>
        <taxon>Flammeovirgaceae</taxon>
        <taxon>Algivirga</taxon>
    </lineage>
</organism>
<keyword evidence="6" id="KW-0573">Peptidoglycan synthesis</keyword>
<evidence type="ECO:0000313" key="13">
    <source>
        <dbReference type="Proteomes" id="UP001500298"/>
    </source>
</evidence>
<dbReference type="PANTHER" id="PTHR43445">
    <property type="entry name" value="UDP-N-ACETYLMURAMATE--L-ALANINE LIGASE-RELATED"/>
    <property type="match status" value="1"/>
</dbReference>
<reference evidence="13" key="1">
    <citation type="journal article" date="2019" name="Int. J. Syst. Evol. Microbiol.">
        <title>The Global Catalogue of Microorganisms (GCM) 10K type strain sequencing project: providing services to taxonomists for standard genome sequencing and annotation.</title>
        <authorList>
            <consortium name="The Broad Institute Genomics Platform"/>
            <consortium name="The Broad Institute Genome Sequencing Center for Infectious Disease"/>
            <person name="Wu L."/>
            <person name="Ma J."/>
        </authorList>
    </citation>
    <scope>NUCLEOTIDE SEQUENCE [LARGE SCALE GENOMIC DNA]</scope>
    <source>
        <strain evidence="13">JCM 18326</strain>
    </source>
</reference>
<dbReference type="SUPFAM" id="SSF53623">
    <property type="entry name" value="MurD-like peptide ligases, catalytic domain"/>
    <property type="match status" value="1"/>
</dbReference>
<dbReference type="Pfam" id="PF02875">
    <property type="entry name" value="Mur_ligase_C"/>
    <property type="match status" value="1"/>
</dbReference>
<dbReference type="Gene3D" id="3.40.50.720">
    <property type="entry name" value="NAD(P)-binding Rossmann-like Domain"/>
    <property type="match status" value="1"/>
</dbReference>
<evidence type="ECO:0000259" key="11">
    <source>
        <dbReference type="Pfam" id="PF08245"/>
    </source>
</evidence>
<dbReference type="GO" id="GO:0016874">
    <property type="term" value="F:ligase activity"/>
    <property type="evidence" value="ECO:0007669"/>
    <property type="project" value="UniProtKB-KW"/>
</dbReference>
<evidence type="ECO:0000259" key="10">
    <source>
        <dbReference type="Pfam" id="PF02875"/>
    </source>
</evidence>
<dbReference type="InterPro" id="IPR036615">
    <property type="entry name" value="Mur_ligase_C_dom_sf"/>
</dbReference>
<proteinExistence type="predicted"/>
<feature type="domain" description="Mur ligase C-terminal" evidence="10">
    <location>
        <begin position="309"/>
        <end position="435"/>
    </location>
</feature>
<evidence type="ECO:0000256" key="6">
    <source>
        <dbReference type="ARBA" id="ARBA00022984"/>
    </source>
</evidence>
<evidence type="ECO:0000256" key="1">
    <source>
        <dbReference type="ARBA" id="ARBA00022598"/>
    </source>
</evidence>
<keyword evidence="13" id="KW-1185">Reference proteome</keyword>
<dbReference type="InterPro" id="IPR004101">
    <property type="entry name" value="Mur_ligase_C"/>
</dbReference>
<dbReference type="Pfam" id="PF08245">
    <property type="entry name" value="Mur_ligase_M"/>
    <property type="match status" value="1"/>
</dbReference>
<evidence type="ECO:0000256" key="7">
    <source>
        <dbReference type="ARBA" id="ARBA00023306"/>
    </source>
</evidence>
<name>A0ABP9DE16_9BACT</name>
<sequence>MKVHFIAVGGSIMHNLAIALKLKGYEVSGSDDEIFEPSYSKLQEHGILPDEMGWHPERITEDLDAVILGMHARIDNPELLKAKALGVKVYSFPEYVYKQAHDKKRVVIAGSHGKTTVTSMIVHVLNENGKNPDYLIGAQVKGLPQSVKLTEEAEMIIIEGDEYLTSPMDRQPKFLKYHHHIAVITGIAWDHINVFPTYEEYVQQFQRLLDLTPSHGAIFYSKSDKELLKLMEKQKFSSSIKAVGYEAQPHEIQEGNTVLTGTTPPTPLKVFGNHNLENISAAYHVCKALGLSDQEFYQGISTFEGASLRMQLLAEKSGTKIFRDFAHAPSKVKATVAAVHGQFEGQKLLACLELHTFSSLNKAFIHEYKGSMNAAEEAIVYYSPHTVEHKRLEAINPEEISEAFDHPNLTVFTDANKLKEYLRNYELTGHHLLLMTSGSFEKTDLKTFAEELTAGL</sequence>
<keyword evidence="4" id="KW-0067">ATP-binding</keyword>
<dbReference type="SUPFAM" id="SSF51984">
    <property type="entry name" value="MurCD N-terminal domain"/>
    <property type="match status" value="1"/>
</dbReference>
<comment type="caution">
    <text evidence="12">The sequence shown here is derived from an EMBL/GenBank/DDBJ whole genome shotgun (WGS) entry which is preliminary data.</text>
</comment>
<dbReference type="InterPro" id="IPR000713">
    <property type="entry name" value="Mur_ligase_N"/>
</dbReference>
<feature type="domain" description="Mur ligase N-terminal catalytic" evidence="9">
    <location>
        <begin position="2"/>
        <end position="101"/>
    </location>
</feature>
<keyword evidence="1 12" id="KW-0436">Ligase</keyword>
<dbReference type="SUPFAM" id="SSF53244">
    <property type="entry name" value="MurD-like peptide ligases, peptide-binding domain"/>
    <property type="match status" value="1"/>
</dbReference>
<evidence type="ECO:0000256" key="2">
    <source>
        <dbReference type="ARBA" id="ARBA00022618"/>
    </source>
</evidence>
<keyword evidence="5" id="KW-0133">Cell shape</keyword>
<keyword evidence="7" id="KW-0131">Cell cycle</keyword>
<evidence type="ECO:0000256" key="8">
    <source>
        <dbReference type="ARBA" id="ARBA00023316"/>
    </source>
</evidence>
<dbReference type="EMBL" id="BAABJX010000032">
    <property type="protein sequence ID" value="GAA4835552.1"/>
    <property type="molecule type" value="Genomic_DNA"/>
</dbReference>
<dbReference type="Proteomes" id="UP001500298">
    <property type="component" value="Unassembled WGS sequence"/>
</dbReference>
<feature type="domain" description="Mur ligase central" evidence="11">
    <location>
        <begin position="108"/>
        <end position="285"/>
    </location>
</feature>
<dbReference type="InterPro" id="IPR050061">
    <property type="entry name" value="MurCDEF_pg_biosynth"/>
</dbReference>
<gene>
    <name evidence="12" type="ORF">GCM10023331_21020</name>
</gene>
<dbReference type="InterPro" id="IPR036565">
    <property type="entry name" value="Mur-like_cat_sf"/>
</dbReference>
<dbReference type="Pfam" id="PF01225">
    <property type="entry name" value="Mur_ligase"/>
    <property type="match status" value="1"/>
</dbReference>
<dbReference type="RefSeq" id="WP_345371581.1">
    <property type="nucleotide sequence ID" value="NZ_BAABJX010000032.1"/>
</dbReference>
<keyword evidence="8" id="KW-0961">Cell wall biogenesis/degradation</keyword>
<accession>A0ABP9DE16</accession>
<keyword evidence="2" id="KW-0132">Cell division</keyword>
<dbReference type="PANTHER" id="PTHR43445:SF5">
    <property type="entry name" value="UDP-N-ACETYLMURAMATE--L-ALANYL-GAMMA-D-GLUTAMYL-MESO-2,6-DIAMINOHEPTANDIOATE LIGASE"/>
    <property type="match status" value="1"/>
</dbReference>
<dbReference type="InterPro" id="IPR013221">
    <property type="entry name" value="Mur_ligase_cen"/>
</dbReference>
<dbReference type="Gene3D" id="3.90.190.20">
    <property type="entry name" value="Mur ligase, C-terminal domain"/>
    <property type="match status" value="1"/>
</dbReference>
<evidence type="ECO:0000313" key="12">
    <source>
        <dbReference type="EMBL" id="GAA4835552.1"/>
    </source>
</evidence>
<evidence type="ECO:0000256" key="3">
    <source>
        <dbReference type="ARBA" id="ARBA00022741"/>
    </source>
</evidence>
<evidence type="ECO:0000256" key="4">
    <source>
        <dbReference type="ARBA" id="ARBA00022840"/>
    </source>
</evidence>
<keyword evidence="3" id="KW-0547">Nucleotide-binding</keyword>
<evidence type="ECO:0000259" key="9">
    <source>
        <dbReference type="Pfam" id="PF01225"/>
    </source>
</evidence>